<dbReference type="InterPro" id="IPR000160">
    <property type="entry name" value="GGDEF_dom"/>
</dbReference>
<dbReference type="SUPFAM" id="SSF55073">
    <property type="entry name" value="Nucleotide cyclase"/>
    <property type="match status" value="1"/>
</dbReference>
<dbReference type="PROSITE" id="PS50110">
    <property type="entry name" value="RESPONSE_REGULATORY"/>
    <property type="match status" value="1"/>
</dbReference>
<accession>A0A0C1Y7P3</accession>
<dbReference type="GO" id="GO:0071111">
    <property type="term" value="F:cyclic-guanylate-specific phosphodiesterase activity"/>
    <property type="evidence" value="ECO:0007669"/>
    <property type="project" value="InterPro"/>
</dbReference>
<dbReference type="AlphaFoldDB" id="A0A0C1Y7P3"/>
<proteinExistence type="predicted"/>
<reference evidence="1" key="3">
    <citation type="submission" date="2020-02" db="EMBL/GenBank/DDBJ databases">
        <authorList>
            <person name="Sarangi A.N."/>
            <person name="Ghosh S."/>
            <person name="Mukherjee M."/>
            <person name="Tripathy S."/>
        </authorList>
    </citation>
    <scope>NUCLEOTIDE SEQUENCE</scope>
    <source>
        <strain evidence="1">BDU141951</strain>
    </source>
</reference>
<dbReference type="InterPro" id="IPR001789">
    <property type="entry name" value="Sig_transdc_resp-reg_receiver"/>
</dbReference>
<dbReference type="PROSITE" id="PS50883">
    <property type="entry name" value="EAL"/>
    <property type="match status" value="1"/>
</dbReference>
<comment type="caution">
    <text evidence="1">The sequence shown here is derived from an EMBL/GenBank/DDBJ whole genome shotgun (WGS) entry which is preliminary data.</text>
</comment>
<dbReference type="PROSITE" id="PS50887">
    <property type="entry name" value="GGDEF"/>
    <property type="match status" value="1"/>
</dbReference>
<dbReference type="Gene3D" id="3.40.50.2300">
    <property type="match status" value="1"/>
</dbReference>
<organism evidence="1">
    <name type="scientific">Lyngbya confervoides BDU141951</name>
    <dbReference type="NCBI Taxonomy" id="1574623"/>
    <lineage>
        <taxon>Bacteria</taxon>
        <taxon>Bacillati</taxon>
        <taxon>Cyanobacteriota</taxon>
        <taxon>Cyanophyceae</taxon>
        <taxon>Oscillatoriophycideae</taxon>
        <taxon>Oscillatoriales</taxon>
        <taxon>Microcoleaceae</taxon>
        <taxon>Lyngbya</taxon>
    </lineage>
</organism>
<dbReference type="InterPro" id="IPR011006">
    <property type="entry name" value="CheY-like_superfamily"/>
</dbReference>
<dbReference type="InterPro" id="IPR001633">
    <property type="entry name" value="EAL_dom"/>
</dbReference>
<protein>
    <submittedName>
        <fullName evidence="1">EAL domain-containing protein</fullName>
    </submittedName>
</protein>
<dbReference type="Gene3D" id="3.20.20.450">
    <property type="entry name" value="EAL domain"/>
    <property type="match status" value="1"/>
</dbReference>
<dbReference type="SMART" id="SM00448">
    <property type="entry name" value="REC"/>
    <property type="match status" value="1"/>
</dbReference>
<dbReference type="SMART" id="SM00267">
    <property type="entry name" value="GGDEF"/>
    <property type="match status" value="1"/>
</dbReference>
<name>A0A0C1Y7P3_9CYAN</name>
<dbReference type="FunFam" id="3.20.20.450:FF:000001">
    <property type="entry name" value="Cyclic di-GMP phosphodiesterase yahA"/>
    <property type="match status" value="1"/>
</dbReference>
<evidence type="ECO:0000313" key="1">
    <source>
        <dbReference type="EMBL" id="NEV69987.1"/>
    </source>
</evidence>
<dbReference type="Pfam" id="PF00072">
    <property type="entry name" value="Response_reg"/>
    <property type="match status" value="1"/>
</dbReference>
<dbReference type="CDD" id="cd01949">
    <property type="entry name" value="GGDEF"/>
    <property type="match status" value="1"/>
</dbReference>
<dbReference type="Gene3D" id="3.30.70.270">
    <property type="match status" value="1"/>
</dbReference>
<dbReference type="InterPro" id="IPR035919">
    <property type="entry name" value="EAL_sf"/>
</dbReference>
<reference evidence="1" key="2">
    <citation type="journal article" date="2015" name="Genome Announc.">
        <title>Draft Genome Sequence of Filamentous Marine Cyanobacterium Lyngbya confervoides Strain BDU141951.</title>
        <authorList>
            <person name="Chandrababunaidu M.M."/>
            <person name="Sen D."/>
            <person name="Tripathy S."/>
        </authorList>
    </citation>
    <scope>NUCLEOTIDE SEQUENCE</scope>
    <source>
        <strain evidence="1">BDU141951</strain>
    </source>
</reference>
<dbReference type="SMART" id="SM00052">
    <property type="entry name" value="EAL"/>
    <property type="match status" value="1"/>
</dbReference>
<dbReference type="SUPFAM" id="SSF52172">
    <property type="entry name" value="CheY-like"/>
    <property type="match status" value="1"/>
</dbReference>
<dbReference type="CDD" id="cd01948">
    <property type="entry name" value="EAL"/>
    <property type="match status" value="1"/>
</dbReference>
<dbReference type="NCBIfam" id="TIGR00254">
    <property type="entry name" value="GGDEF"/>
    <property type="match status" value="1"/>
</dbReference>
<dbReference type="InterPro" id="IPR029787">
    <property type="entry name" value="Nucleotide_cyclase"/>
</dbReference>
<dbReference type="EMBL" id="JTHE02000003">
    <property type="protein sequence ID" value="NEV69987.1"/>
    <property type="molecule type" value="Genomic_DNA"/>
</dbReference>
<dbReference type="InterPro" id="IPR043128">
    <property type="entry name" value="Rev_trsase/Diguanyl_cyclase"/>
</dbReference>
<dbReference type="SUPFAM" id="SSF141868">
    <property type="entry name" value="EAL domain-like"/>
    <property type="match status" value="1"/>
</dbReference>
<gene>
    <name evidence="1" type="ORF">QQ91_023115</name>
</gene>
<dbReference type="Pfam" id="PF00563">
    <property type="entry name" value="EAL"/>
    <property type="match status" value="1"/>
</dbReference>
<sequence>MQSISILVIDDDPTNLEVVETILMAHEGRWNSDLSYQLHYASSGPMGIDQLATCNPHLVLLDVMMPGMDGIEVCQRIKAMPQWQTVPIIMATALNQKQDMARCLAAGADDFISKPLNGIELSARIQTMLRIYEQQRRLANFNAQLEAKVQDRTAELRRMIVQDTLTGLPNRAGLLENLQAQLAAGETALALVQLDLDDFQLVNDSLGYDVGNQFLLAIAERLKAHLQPQDQLARVGEDEFCWLRLGVTTQAEMDSLVARLLNCFQQPFMVGELEIYASVCVGTVLGEDSDQAAEAFLQASDTATYHAKKHGRGGVQRFERVMHQASLNRLTLENDLQRALERQEFVTYYQPIVDLQTQQFAGFEALVRWQHPERGMVSPGEFIPCMEATGLIVPVGMVVLQQACEQLHRWHQQGHAHWTMSVNLSVRQFACPTLVQDIDRIVALTGVNPAYLKLEITESAIMDNAEAAIAITQELRSRGIQISIDDFGTGYSSLGYLHRFPVDALKIDRSFVVAMEVNGSDYPVVDTILALSHQLKIAVIAEGIETQQQLELLQGRDCQYGQGYLFSRPLSAADLETLLKATVNSG</sequence>
<reference evidence="1" key="1">
    <citation type="submission" date="2014-11" db="EMBL/GenBank/DDBJ databases">
        <authorList>
            <person name="Malar M.C."/>
            <person name="Sen D."/>
            <person name="Tripathy S."/>
        </authorList>
    </citation>
    <scope>NUCLEOTIDE SEQUENCE</scope>
    <source>
        <strain evidence="1">BDU141951</strain>
    </source>
</reference>
<dbReference type="PANTHER" id="PTHR33121:SF70">
    <property type="entry name" value="SIGNALING PROTEIN YKOW"/>
    <property type="match status" value="1"/>
</dbReference>
<dbReference type="PANTHER" id="PTHR33121">
    <property type="entry name" value="CYCLIC DI-GMP PHOSPHODIESTERASE PDEF"/>
    <property type="match status" value="1"/>
</dbReference>
<dbReference type="Pfam" id="PF00990">
    <property type="entry name" value="GGDEF"/>
    <property type="match status" value="1"/>
</dbReference>
<dbReference type="GO" id="GO:0000160">
    <property type="term" value="P:phosphorelay signal transduction system"/>
    <property type="evidence" value="ECO:0007669"/>
    <property type="project" value="InterPro"/>
</dbReference>
<dbReference type="InterPro" id="IPR050706">
    <property type="entry name" value="Cyclic-di-GMP_PDE-like"/>
</dbReference>